<gene>
    <name evidence="2" type="ORF">ACFSTE_20405</name>
</gene>
<evidence type="ECO:0000313" key="3">
    <source>
        <dbReference type="Proteomes" id="UP001597459"/>
    </source>
</evidence>
<dbReference type="EMBL" id="JBHULX010000039">
    <property type="protein sequence ID" value="MFD2593213.1"/>
    <property type="molecule type" value="Genomic_DNA"/>
</dbReference>
<dbReference type="Proteomes" id="UP001597459">
    <property type="component" value="Unassembled WGS sequence"/>
</dbReference>
<name>A0ABW5NG59_9FLAO</name>
<dbReference type="RefSeq" id="WP_378255447.1">
    <property type="nucleotide sequence ID" value="NZ_JBHSJV010000001.1"/>
</dbReference>
<accession>A0ABW5NG59</accession>
<protein>
    <submittedName>
        <fullName evidence="2">Uncharacterized protein</fullName>
    </submittedName>
</protein>
<evidence type="ECO:0000256" key="1">
    <source>
        <dbReference type="SAM" id="MobiDB-lite"/>
    </source>
</evidence>
<proteinExistence type="predicted"/>
<feature type="compositionally biased region" description="Basic and acidic residues" evidence="1">
    <location>
        <begin position="1080"/>
        <end position="1089"/>
    </location>
</feature>
<reference evidence="3" key="1">
    <citation type="journal article" date="2019" name="Int. J. Syst. Evol. Microbiol.">
        <title>The Global Catalogue of Microorganisms (GCM) 10K type strain sequencing project: providing services to taxonomists for standard genome sequencing and annotation.</title>
        <authorList>
            <consortium name="The Broad Institute Genomics Platform"/>
            <consortium name="The Broad Institute Genome Sequencing Center for Infectious Disease"/>
            <person name="Wu L."/>
            <person name="Ma J."/>
        </authorList>
    </citation>
    <scope>NUCLEOTIDE SEQUENCE [LARGE SCALE GENOMIC DNA]</scope>
    <source>
        <strain evidence="3">KCTC 42423</strain>
    </source>
</reference>
<organism evidence="2 3">
    <name type="scientific">Aquimarina hainanensis</name>
    <dbReference type="NCBI Taxonomy" id="1578017"/>
    <lineage>
        <taxon>Bacteria</taxon>
        <taxon>Pseudomonadati</taxon>
        <taxon>Bacteroidota</taxon>
        <taxon>Flavobacteriia</taxon>
        <taxon>Flavobacteriales</taxon>
        <taxon>Flavobacteriaceae</taxon>
        <taxon>Aquimarina</taxon>
    </lineage>
</organism>
<feature type="region of interest" description="Disordered" evidence="1">
    <location>
        <begin position="1066"/>
        <end position="1089"/>
    </location>
</feature>
<sequence>MIITFPADKLDSEKFNFRSEQGNFLIGRENTWHGGIHIEGKGIGIKAIADGRIIAYRFEEAYKKITKNQGKDSKYTSEYSNCFIIMQHDFTYVKHIVNNKGKENESTEKKEEHITFYSLYNHLLPINAYSDKDTSKNVKFPPFLAKKEYQTGKDQKIKGLGVYQFEQHEETKTYKKLKNTEVVLPVNTEFTLADDSKKENTIVIRYKRNGKTKTSTYKKLAPFKDLAGETCTNYYANVNRGISTKLTETTYKTTYKKDISKIKGIPVYNNSSTNAPVIRVLKSTQPLQTDGEIKNGYIPIKGTNEFVKLKHLTTVHTLDESKFKKNTIVACDIPVKAKTQLGYTGLKQIKTNKDYYVCHHEIFMAAENDDTIKKFINHTFDIYSEEENPLDKKKYYKLPKNAILYKTLKAPNNPTIEAKTPVKVIAKKGNFCKVKILNTIERTVEKGALSINKKESKGKKIVYDIINYDYISKIFDGTITKKDTLTHISGVKNSLVKVRHTPKKRVVDYDFWVPISDLSTNYEYETKTTQTKIYKSVRDAESITNYVERPKTLLEEIEYLHFNFLLDPAKNNEPQEVGRKNVTKKTYQKETEKKISGVVKRSLMKTTEGKLIKWTKNDPKEPKHHYPVIPKNTPKFNEINAAFNGKLSLTEVSRLFSNGSFYCNKNGIKGDKNSLYRGLTYIYIEKEEAAIVPNIIHEDEKVIQAILPVDVYKKFEISETNYKILPVDNTGKDPKVHEDVDTLFAFFENKLPNVSGFELKWRGACNEKGDKVRASSKAATHRIVEFNIEEFNKKQEIQSHELKESYTPKVGDEIGLVKDVTDIWLARPDNKDDIDFLLEKSTVVKLTNKKDIILGEENGEFHYKKVETHNLYLGNENEISQKGWVKVQEMKDNKFFSPYNWGQFGFNILDGGDEYIYEIKDSQDFTKTKSKFIKKIWNNFNIMDHVINADEVRFALGFNEVRYEMSRIIAKHKNEWNYTYEEIKADVEKFYSAQINFAKNNKCEQSIIDEMENLKQEYLANLKQQVTDLMFWDAAANTTYQPEPPKEKNPKPNKIDFGITDQERAISEGSVATTTLPKPAETKKEKPKQPERIFPANSTVYHFHPIAFVNQMKLMFEQQGGNEDCPELVWGKKVSCEFRKRVVQISKRLECDPNHLMTAMALETGGKFSPSIDNGLAKDANGIGYVGLIQFGNDAVKDLNKNYFIHKAKIKKIDLKNMTAEDQLCYVECFLSRHKGKLKTLADFYLAILWPSAVGQGVNPDFIVFDDNASGDKKDAYHRNPTFHREEDEFKKNSKGKVYERHGKVGGKTYVWEIAEAIQEWYDKGVPHTNTSNDCPACSCEEKCIDLTGKVAWISQFNNSEWAVYKTGKNKGKKYMQTDGCWRTSQKLLMSAGLSKTSGYKTGMIITALEDNEHTKLTLTAKAKEGVEYINSQLKKGNPVLVGLNHTINYRHNGKIINRDPKLGDPGTTDHYVVIVGRGCENNKTYYRFYEVGTSWLHYGQHASNKLFLGDDFSLKGTPAHNKSRNYTVTQVRKN</sequence>
<evidence type="ECO:0000313" key="2">
    <source>
        <dbReference type="EMBL" id="MFD2593213.1"/>
    </source>
</evidence>
<keyword evidence="3" id="KW-1185">Reference proteome</keyword>
<comment type="caution">
    <text evidence="2">The sequence shown here is derived from an EMBL/GenBank/DDBJ whole genome shotgun (WGS) entry which is preliminary data.</text>
</comment>